<feature type="compositionally biased region" description="Basic residues" evidence="4">
    <location>
        <begin position="1"/>
        <end position="26"/>
    </location>
</feature>
<dbReference type="EMBL" id="SOJN01000046">
    <property type="protein sequence ID" value="TET46741.1"/>
    <property type="molecule type" value="Genomic_DNA"/>
</dbReference>
<keyword evidence="1" id="KW-0677">Repeat</keyword>
<reference evidence="5 6" key="1">
    <citation type="submission" date="2019-03" db="EMBL/GenBank/DDBJ databases">
        <title>Metabolic potential of uncultured bacteria and archaea associated with petroleum seepage in deep-sea sediments.</title>
        <authorList>
            <person name="Dong X."/>
            <person name="Hubert C."/>
        </authorList>
    </citation>
    <scope>NUCLEOTIDE SEQUENCE [LARGE SCALE GENOMIC DNA]</scope>
    <source>
        <strain evidence="5">E44_bin18</strain>
    </source>
</reference>
<dbReference type="InterPro" id="IPR019734">
    <property type="entry name" value="TPR_rpt"/>
</dbReference>
<protein>
    <submittedName>
        <fullName evidence="5">Tetratricopeptide repeat protein</fullName>
    </submittedName>
</protein>
<keyword evidence="2 3" id="KW-0802">TPR repeat</keyword>
<dbReference type="Proteomes" id="UP000315525">
    <property type="component" value="Unassembled WGS sequence"/>
</dbReference>
<feature type="repeat" description="TPR" evidence="3">
    <location>
        <begin position="36"/>
        <end position="69"/>
    </location>
</feature>
<dbReference type="SUPFAM" id="SSF48452">
    <property type="entry name" value="TPR-like"/>
    <property type="match status" value="1"/>
</dbReference>
<dbReference type="Gene3D" id="1.25.40.10">
    <property type="entry name" value="Tetratricopeptide repeat domain"/>
    <property type="match status" value="1"/>
</dbReference>
<dbReference type="InterPro" id="IPR011990">
    <property type="entry name" value="TPR-like_helical_dom_sf"/>
</dbReference>
<evidence type="ECO:0000256" key="1">
    <source>
        <dbReference type="ARBA" id="ARBA00022737"/>
    </source>
</evidence>
<dbReference type="SMART" id="SM00028">
    <property type="entry name" value="TPR"/>
    <property type="match status" value="1"/>
</dbReference>
<comment type="caution">
    <text evidence="5">The sequence shown here is derived from an EMBL/GenBank/DDBJ whole genome shotgun (WGS) entry which is preliminary data.</text>
</comment>
<sequence length="88" mass="9844">MVAKKPKPRPKPKPKPKPRPKPKPKPTVKQPSKEEIEATYKAGVSLYLSGKYKQAISKFQQVLKANPNHSGAKNYLQKARARLKAIEG</sequence>
<evidence type="ECO:0000256" key="3">
    <source>
        <dbReference type="PROSITE-ProRule" id="PRU00339"/>
    </source>
</evidence>
<evidence type="ECO:0000313" key="5">
    <source>
        <dbReference type="EMBL" id="TET46741.1"/>
    </source>
</evidence>
<evidence type="ECO:0000256" key="4">
    <source>
        <dbReference type="SAM" id="MobiDB-lite"/>
    </source>
</evidence>
<evidence type="ECO:0000256" key="2">
    <source>
        <dbReference type="ARBA" id="ARBA00022803"/>
    </source>
</evidence>
<dbReference type="PROSITE" id="PS50005">
    <property type="entry name" value="TPR"/>
    <property type="match status" value="1"/>
</dbReference>
<gene>
    <name evidence="5" type="ORF">E3J62_03750</name>
</gene>
<evidence type="ECO:0000313" key="6">
    <source>
        <dbReference type="Proteomes" id="UP000315525"/>
    </source>
</evidence>
<dbReference type="InterPro" id="IPR013105">
    <property type="entry name" value="TPR_2"/>
</dbReference>
<dbReference type="Pfam" id="PF07719">
    <property type="entry name" value="TPR_2"/>
    <property type="match status" value="1"/>
</dbReference>
<dbReference type="AlphaFoldDB" id="A0A523UWQ0"/>
<organism evidence="5 6">
    <name type="scientific">candidate division TA06 bacterium</name>
    <dbReference type="NCBI Taxonomy" id="2250710"/>
    <lineage>
        <taxon>Bacteria</taxon>
        <taxon>Bacteria division TA06</taxon>
    </lineage>
</organism>
<name>A0A523UWQ0_UNCT6</name>
<proteinExistence type="predicted"/>
<feature type="region of interest" description="Disordered" evidence="4">
    <location>
        <begin position="1"/>
        <end position="35"/>
    </location>
</feature>
<accession>A0A523UWQ0</accession>